<gene>
    <name evidence="2" type="ORF">MRX98_13445</name>
</gene>
<evidence type="ECO:0000313" key="3">
    <source>
        <dbReference type="Proteomes" id="UP001165427"/>
    </source>
</evidence>
<dbReference type="Gene3D" id="1.10.4080.10">
    <property type="entry name" value="ADP-ribosylation/Crystallin J1"/>
    <property type="match status" value="1"/>
</dbReference>
<keyword evidence="1" id="KW-0460">Magnesium</keyword>
<dbReference type="Pfam" id="PF03747">
    <property type="entry name" value="ADP_ribosyl_GH"/>
    <property type="match status" value="1"/>
</dbReference>
<dbReference type="InterPro" id="IPR005502">
    <property type="entry name" value="Ribosyl_crysJ1"/>
</dbReference>
<proteinExistence type="predicted"/>
<name>A0AA41R641_9BACT</name>
<dbReference type="RefSeq" id="WP_246909692.1">
    <property type="nucleotide sequence ID" value="NZ_JALJRB010000015.1"/>
</dbReference>
<dbReference type="AlphaFoldDB" id="A0AA41R641"/>
<dbReference type="GO" id="GO:0046872">
    <property type="term" value="F:metal ion binding"/>
    <property type="evidence" value="ECO:0007669"/>
    <property type="project" value="UniProtKB-KW"/>
</dbReference>
<feature type="binding site" evidence="1">
    <location>
        <position position="34"/>
    </location>
    <ligand>
        <name>Mg(2+)</name>
        <dbReference type="ChEBI" id="CHEBI:18420"/>
        <label>1</label>
    </ligand>
</feature>
<sequence>MIGAIAGDIIGSIYEANPIKTKTFPLFHPRCRFTDDTVLTVAAAQAILTDRDYGRWFREIGRRHPHAGYGGSFIRWLLTDAAPPYNSWGNGAAMRVSPVGWAFDDAATVLEEAARTAEVTHNHPEGIKGAQAAALAVFLARTTGDKALIKTKISQRFGYDLDRNLDAIRPAYDFDVSCQGTVPEALIAFLEADSYEDTVRNAVSLGGDSDTLACIAGAIAEAYFGPVAPELLERVKHRLTPDLWIITEQFYRRFVQRQQD</sequence>
<evidence type="ECO:0000313" key="2">
    <source>
        <dbReference type="EMBL" id="MCJ8501581.1"/>
    </source>
</evidence>
<protein>
    <submittedName>
        <fullName evidence="2">ADP-ribosylglycohydrolase family protein</fullName>
    </submittedName>
</protein>
<dbReference type="InterPro" id="IPR036705">
    <property type="entry name" value="Ribosyl_crysJ1_sf"/>
</dbReference>
<feature type="binding site" evidence="1">
    <location>
        <position position="211"/>
    </location>
    <ligand>
        <name>Mg(2+)</name>
        <dbReference type="ChEBI" id="CHEBI:18420"/>
        <label>1</label>
    </ligand>
</feature>
<dbReference type="Proteomes" id="UP001165427">
    <property type="component" value="Unassembled WGS sequence"/>
</dbReference>
<evidence type="ECO:0000256" key="1">
    <source>
        <dbReference type="PIRSR" id="PIRSR605502-1"/>
    </source>
</evidence>
<comment type="caution">
    <text evidence="2">The sequence shown here is derived from an EMBL/GenBank/DDBJ whole genome shotgun (WGS) entry which is preliminary data.</text>
</comment>
<feature type="binding site" evidence="1">
    <location>
        <position position="35"/>
    </location>
    <ligand>
        <name>Mg(2+)</name>
        <dbReference type="ChEBI" id="CHEBI:18420"/>
        <label>1</label>
    </ligand>
</feature>
<reference evidence="2" key="1">
    <citation type="submission" date="2022-04" db="EMBL/GenBank/DDBJ databases">
        <title>Desulfatitalea alkaliphila sp. nov., a novel anaerobic sulfate-reducing bacterium isolated from terrestrial mud volcano, Taman Peninsula, Russia.</title>
        <authorList>
            <person name="Khomyakova M.A."/>
            <person name="Merkel A.Y."/>
            <person name="Slobodkin A.I."/>
        </authorList>
    </citation>
    <scope>NUCLEOTIDE SEQUENCE</scope>
    <source>
        <strain evidence="2">M08but</strain>
    </source>
</reference>
<feature type="binding site" evidence="1">
    <location>
        <position position="36"/>
    </location>
    <ligand>
        <name>Mg(2+)</name>
        <dbReference type="ChEBI" id="CHEBI:18420"/>
        <label>1</label>
    </ligand>
</feature>
<feature type="binding site" evidence="1">
    <location>
        <position position="208"/>
    </location>
    <ligand>
        <name>Mg(2+)</name>
        <dbReference type="ChEBI" id="CHEBI:18420"/>
        <label>1</label>
    </ligand>
</feature>
<dbReference type="SUPFAM" id="SSF101478">
    <property type="entry name" value="ADP-ribosylglycohydrolase"/>
    <property type="match status" value="1"/>
</dbReference>
<dbReference type="PANTHER" id="PTHR16222:SF12">
    <property type="entry name" value="ADP-RIBOSYLGLYCOHYDROLASE-RELATED"/>
    <property type="match status" value="1"/>
</dbReference>
<keyword evidence="1" id="KW-0479">Metal-binding</keyword>
<dbReference type="EMBL" id="JALJRB010000015">
    <property type="protein sequence ID" value="MCJ8501581.1"/>
    <property type="molecule type" value="Genomic_DNA"/>
</dbReference>
<feature type="binding site" evidence="1">
    <location>
        <position position="210"/>
    </location>
    <ligand>
        <name>Mg(2+)</name>
        <dbReference type="ChEBI" id="CHEBI:18420"/>
        <label>1</label>
    </ligand>
</feature>
<organism evidence="2 3">
    <name type="scientific">Desulfatitalea alkaliphila</name>
    <dbReference type="NCBI Taxonomy" id="2929485"/>
    <lineage>
        <taxon>Bacteria</taxon>
        <taxon>Pseudomonadati</taxon>
        <taxon>Thermodesulfobacteriota</taxon>
        <taxon>Desulfobacteria</taxon>
        <taxon>Desulfobacterales</taxon>
        <taxon>Desulfosarcinaceae</taxon>
        <taxon>Desulfatitalea</taxon>
    </lineage>
</organism>
<keyword evidence="3" id="KW-1185">Reference proteome</keyword>
<dbReference type="InterPro" id="IPR050792">
    <property type="entry name" value="ADP-ribosylglycohydrolase"/>
</dbReference>
<accession>A0AA41R641</accession>
<comment type="cofactor">
    <cofactor evidence="1">
        <name>Mg(2+)</name>
        <dbReference type="ChEBI" id="CHEBI:18420"/>
    </cofactor>
    <text evidence="1">Binds 2 magnesium ions per subunit.</text>
</comment>
<dbReference type="PANTHER" id="PTHR16222">
    <property type="entry name" value="ADP-RIBOSYLGLYCOHYDROLASE"/>
    <property type="match status" value="1"/>
</dbReference>